<feature type="region of interest" description="Disordered" evidence="2">
    <location>
        <begin position="25"/>
        <end position="47"/>
    </location>
</feature>
<dbReference type="AlphaFoldDB" id="A0A8D8CXS8"/>
<feature type="domain" description="Brinker DNA-binding" evidence="3">
    <location>
        <begin position="48"/>
        <end position="105"/>
    </location>
</feature>
<feature type="region of interest" description="Disordered" evidence="2">
    <location>
        <begin position="363"/>
        <end position="383"/>
    </location>
</feature>
<feature type="compositionally biased region" description="Low complexity" evidence="2">
    <location>
        <begin position="432"/>
        <end position="468"/>
    </location>
</feature>
<dbReference type="Pfam" id="PF09607">
    <property type="entry name" value="BrkDBD"/>
    <property type="match status" value="2"/>
</dbReference>
<dbReference type="EMBL" id="HBUE01140970">
    <property type="protein sequence ID" value="CAG6500734.1"/>
    <property type="molecule type" value="Transcribed_RNA"/>
</dbReference>
<feature type="region of interest" description="Disordered" evidence="2">
    <location>
        <begin position="106"/>
        <end position="153"/>
    </location>
</feature>
<evidence type="ECO:0000259" key="3">
    <source>
        <dbReference type="Pfam" id="PF09607"/>
    </source>
</evidence>
<feature type="compositionally biased region" description="Basic residues" evidence="2">
    <location>
        <begin position="142"/>
        <end position="152"/>
    </location>
</feature>
<keyword evidence="1" id="KW-0238">DNA-binding</keyword>
<proteinExistence type="predicted"/>
<feature type="region of interest" description="Disordered" evidence="2">
    <location>
        <begin position="304"/>
        <end position="350"/>
    </location>
</feature>
<dbReference type="PANTHER" id="PTHR33215:SF13">
    <property type="entry name" value="PROTEIN DISTAL ANTENNA"/>
    <property type="match status" value="1"/>
</dbReference>
<dbReference type="GO" id="GO:0003677">
    <property type="term" value="F:DNA binding"/>
    <property type="evidence" value="ECO:0007669"/>
    <property type="project" value="UniProtKB-KW"/>
</dbReference>
<feature type="compositionally biased region" description="Gly residues" evidence="2">
    <location>
        <begin position="108"/>
        <end position="117"/>
    </location>
</feature>
<reference evidence="4" key="1">
    <citation type="submission" date="2021-05" db="EMBL/GenBank/DDBJ databases">
        <authorList>
            <person name="Alioto T."/>
            <person name="Alioto T."/>
            <person name="Gomez Garrido J."/>
        </authorList>
    </citation>
    <scope>NUCLEOTIDE SEQUENCE</scope>
</reference>
<feature type="domain" description="Brinker DNA-binding" evidence="3">
    <location>
        <begin position="479"/>
        <end position="529"/>
    </location>
</feature>
<sequence>MCRNYENISIMAHGLHAMIKSEIGCSSSGKPRPGGGSSASGGAAGKMGSRRIFTPQFKLQVLDSYRNDSDCKGNQRATARKYGIHRRQIQKWLQVENNLRSAAANSANGGGGAGSGSGSAMKINLLSNSGNHHPPQFQLHPQLHHHHHHMHHQNLNSIELKVPMDSTRHRVAPNASSNNNNNNGKESSASGACIISPVPHTHTVPTGAAAPPSFSHPHETSSSSASLSVLNGKSAAAVALAASQQVPRPTFSPVSGGEYPDRLHLLDQYYHYARYAIDCPIDLSLPQQFRGGKVEQQALSPCSTASSVYSSRPRSATPPVQEQAQENAAVDLSCRKRKSSEDSSDGASAPKSVKLFKPYLLDEKEEDKEDKDSQIDSPLPKEVGRHDYPPIIWNFHAQQRYYESLYGSEYGSGTPYGYPPSPPYPVTPIPRTPFSTLSPSPPSSSWAPPQASPVSGYDSSTSISSVYSHDGNEDTAGYSYSLELKQQAIDSYYHDVSCRGDFRAVASKFNIQRKYVEKWLAQEDHLGASNSQPPPPPLPQVVVG</sequence>
<protein>
    <submittedName>
        <fullName evidence="4">(northern house mosquito) hypothetical protein</fullName>
    </submittedName>
</protein>
<feature type="compositionally biased region" description="Polar residues" evidence="2">
    <location>
        <begin position="304"/>
        <end position="326"/>
    </location>
</feature>
<dbReference type="InterPro" id="IPR018586">
    <property type="entry name" value="Brinker_DNA-bd"/>
</dbReference>
<feature type="compositionally biased region" description="Gly residues" evidence="2">
    <location>
        <begin position="32"/>
        <end position="45"/>
    </location>
</feature>
<dbReference type="PANTHER" id="PTHR33215">
    <property type="entry name" value="PROTEIN DISTAL ANTENNA"/>
    <property type="match status" value="1"/>
</dbReference>
<accession>A0A8D8CXS8</accession>
<name>A0A8D8CXS8_CULPI</name>
<evidence type="ECO:0000256" key="2">
    <source>
        <dbReference type="SAM" id="MobiDB-lite"/>
    </source>
</evidence>
<feature type="compositionally biased region" description="Low complexity" evidence="2">
    <location>
        <begin position="174"/>
        <end position="192"/>
    </location>
</feature>
<dbReference type="InterPro" id="IPR051839">
    <property type="entry name" value="RD_transcriptional_regulator"/>
</dbReference>
<feature type="region of interest" description="Disordered" evidence="2">
    <location>
        <begin position="431"/>
        <end position="468"/>
    </location>
</feature>
<evidence type="ECO:0000256" key="1">
    <source>
        <dbReference type="ARBA" id="ARBA00023125"/>
    </source>
</evidence>
<dbReference type="Gene3D" id="1.10.10.60">
    <property type="entry name" value="Homeodomain-like"/>
    <property type="match status" value="2"/>
</dbReference>
<feature type="compositionally biased region" description="Low complexity" evidence="2">
    <location>
        <begin position="131"/>
        <end position="141"/>
    </location>
</feature>
<feature type="region of interest" description="Disordered" evidence="2">
    <location>
        <begin position="169"/>
        <end position="227"/>
    </location>
</feature>
<organism evidence="4">
    <name type="scientific">Culex pipiens</name>
    <name type="common">House mosquito</name>
    <dbReference type="NCBI Taxonomy" id="7175"/>
    <lineage>
        <taxon>Eukaryota</taxon>
        <taxon>Metazoa</taxon>
        <taxon>Ecdysozoa</taxon>
        <taxon>Arthropoda</taxon>
        <taxon>Hexapoda</taxon>
        <taxon>Insecta</taxon>
        <taxon>Pterygota</taxon>
        <taxon>Neoptera</taxon>
        <taxon>Endopterygota</taxon>
        <taxon>Diptera</taxon>
        <taxon>Nematocera</taxon>
        <taxon>Culicoidea</taxon>
        <taxon>Culicidae</taxon>
        <taxon>Culicinae</taxon>
        <taxon>Culicini</taxon>
        <taxon>Culex</taxon>
        <taxon>Culex</taxon>
    </lineage>
</organism>
<evidence type="ECO:0000313" key="4">
    <source>
        <dbReference type="EMBL" id="CAG6500734.1"/>
    </source>
</evidence>